<dbReference type="EMBL" id="BDFD01000007">
    <property type="protein sequence ID" value="GAV20075.1"/>
    <property type="molecule type" value="Genomic_DNA"/>
</dbReference>
<dbReference type="GO" id="GO:0046872">
    <property type="term" value="F:metal ion binding"/>
    <property type="evidence" value="ECO:0007669"/>
    <property type="project" value="UniProtKB-KW"/>
</dbReference>
<sequence length="118" mass="13302">MQIKHVGLIVSDLEQAAEFYEGILGLQRIKRPELGFAGLWYGLEEGQQIHLMQLDDPYADCNRPAHGGRDHHVALMTDHFDAIRAQLESAGIDYTMSKSGRDALFCRDPDNNTIELFS</sequence>
<dbReference type="PROSITE" id="PS00934">
    <property type="entry name" value="GLYOXALASE_I_1"/>
    <property type="match status" value="1"/>
</dbReference>
<dbReference type="Proteomes" id="UP000231632">
    <property type="component" value="Unassembled WGS sequence"/>
</dbReference>
<feature type="domain" description="VOC" evidence="2">
    <location>
        <begin position="2"/>
        <end position="118"/>
    </location>
</feature>
<comment type="caution">
    <text evidence="3">The sequence shown here is derived from an EMBL/GenBank/DDBJ whole genome shotgun (WGS) entry which is preliminary data.</text>
</comment>
<dbReference type="InterPro" id="IPR004360">
    <property type="entry name" value="Glyas_Fos-R_dOase_dom"/>
</dbReference>
<evidence type="ECO:0000313" key="3">
    <source>
        <dbReference type="EMBL" id="GAV20075.1"/>
    </source>
</evidence>
<dbReference type="InterPro" id="IPR018146">
    <property type="entry name" value="Glyoxalase_1_CS"/>
</dbReference>
<dbReference type="GO" id="GO:0004462">
    <property type="term" value="F:lactoylglutathione lyase activity"/>
    <property type="evidence" value="ECO:0007669"/>
    <property type="project" value="InterPro"/>
</dbReference>
<accession>A0A1L8CME6</accession>
<dbReference type="InterPro" id="IPR037523">
    <property type="entry name" value="VOC_core"/>
</dbReference>
<keyword evidence="1" id="KW-0479">Metal-binding</keyword>
<evidence type="ECO:0000313" key="4">
    <source>
        <dbReference type="Proteomes" id="UP000231632"/>
    </source>
</evidence>
<proteinExistence type="predicted"/>
<dbReference type="CDD" id="cd07245">
    <property type="entry name" value="VOC_like"/>
    <property type="match status" value="1"/>
</dbReference>
<dbReference type="Gene3D" id="3.10.180.10">
    <property type="entry name" value="2,3-Dihydroxybiphenyl 1,2-Dioxygenase, domain 1"/>
    <property type="match status" value="1"/>
</dbReference>
<dbReference type="InterPro" id="IPR029068">
    <property type="entry name" value="Glyas_Bleomycin-R_OHBP_Dase"/>
</dbReference>
<dbReference type="STRING" id="1921010.MMIC_P1037"/>
<dbReference type="SUPFAM" id="SSF54593">
    <property type="entry name" value="Glyoxalase/Bleomycin resistance protein/Dihydroxybiphenyl dioxygenase"/>
    <property type="match status" value="1"/>
</dbReference>
<dbReference type="PANTHER" id="PTHR21366">
    <property type="entry name" value="GLYOXALASE FAMILY PROTEIN"/>
    <property type="match status" value="1"/>
</dbReference>
<gene>
    <name evidence="3" type="ORF">MMIC_P1037</name>
</gene>
<dbReference type="InterPro" id="IPR050383">
    <property type="entry name" value="GlyoxalaseI/FosfomycinResist"/>
</dbReference>
<organism evidence="3 4">
    <name type="scientific">Mariprofundus micogutta</name>
    <dbReference type="NCBI Taxonomy" id="1921010"/>
    <lineage>
        <taxon>Bacteria</taxon>
        <taxon>Pseudomonadati</taxon>
        <taxon>Pseudomonadota</taxon>
        <taxon>Candidatius Mariprofundia</taxon>
        <taxon>Mariprofundales</taxon>
        <taxon>Mariprofundaceae</taxon>
        <taxon>Mariprofundus</taxon>
    </lineage>
</organism>
<keyword evidence="4" id="KW-1185">Reference proteome</keyword>
<reference evidence="3 4" key="1">
    <citation type="journal article" date="2017" name="Arch. Microbiol.">
        <title>Mariprofundus micogutta sp. nov., a novel iron-oxidizing zetaproteobacterium isolated from a deep-sea hydrothermal field at the Bayonnaise knoll of the Izu-Ogasawara arc, and a description of Mariprofundales ord. nov. and Zetaproteobacteria classis nov.</title>
        <authorList>
            <person name="Makita H."/>
            <person name="Tanaka E."/>
            <person name="Mitsunobu S."/>
            <person name="Miyazaki M."/>
            <person name="Nunoura T."/>
            <person name="Uematsu K."/>
            <person name="Takaki Y."/>
            <person name="Nishi S."/>
            <person name="Shimamura S."/>
            <person name="Takai K."/>
        </authorList>
    </citation>
    <scope>NUCLEOTIDE SEQUENCE [LARGE SCALE GENOMIC DNA]</scope>
    <source>
        <strain evidence="3 4">ET2</strain>
    </source>
</reference>
<dbReference type="AlphaFoldDB" id="A0A1L8CME6"/>
<evidence type="ECO:0000256" key="1">
    <source>
        <dbReference type="ARBA" id="ARBA00022723"/>
    </source>
</evidence>
<dbReference type="Pfam" id="PF00903">
    <property type="entry name" value="Glyoxalase"/>
    <property type="match status" value="1"/>
</dbReference>
<dbReference type="RefSeq" id="WP_171966461.1">
    <property type="nucleotide sequence ID" value="NZ_BDFD01000007.1"/>
</dbReference>
<protein>
    <submittedName>
        <fullName evidence="3">Glyoxylase I family protein</fullName>
    </submittedName>
</protein>
<dbReference type="PROSITE" id="PS51819">
    <property type="entry name" value="VOC"/>
    <property type="match status" value="1"/>
</dbReference>
<dbReference type="PANTHER" id="PTHR21366:SF22">
    <property type="entry name" value="VOC DOMAIN-CONTAINING PROTEIN"/>
    <property type="match status" value="1"/>
</dbReference>
<name>A0A1L8CME6_9PROT</name>
<evidence type="ECO:0000259" key="2">
    <source>
        <dbReference type="PROSITE" id="PS51819"/>
    </source>
</evidence>